<evidence type="ECO:0000256" key="1">
    <source>
        <dbReference type="ARBA" id="ARBA00004123"/>
    </source>
</evidence>
<gene>
    <name evidence="12" type="ORF">HDK90DRAFT_347956</name>
</gene>
<evidence type="ECO:0000256" key="9">
    <source>
        <dbReference type="PROSITE-ProRule" id="PRU00176"/>
    </source>
</evidence>
<keyword evidence="7" id="KW-0539">Nucleus</keyword>
<feature type="compositionally biased region" description="Low complexity" evidence="10">
    <location>
        <begin position="196"/>
        <end position="205"/>
    </location>
</feature>
<evidence type="ECO:0000256" key="5">
    <source>
        <dbReference type="ARBA" id="ARBA00022737"/>
    </source>
</evidence>
<dbReference type="Gene3D" id="3.30.70.330">
    <property type="match status" value="5"/>
</dbReference>
<feature type="domain" description="RRM" evidence="11">
    <location>
        <begin position="491"/>
        <end position="563"/>
    </location>
</feature>
<evidence type="ECO:0000256" key="8">
    <source>
        <dbReference type="ARBA" id="ARBA00023274"/>
    </source>
</evidence>
<feature type="domain" description="RRM" evidence="11">
    <location>
        <begin position="711"/>
        <end position="788"/>
    </location>
</feature>
<feature type="compositionally biased region" description="Acidic residues" evidence="10">
    <location>
        <begin position="274"/>
        <end position="288"/>
    </location>
</feature>
<keyword evidence="4" id="KW-0698">rRNA processing</keyword>
<dbReference type="Proteomes" id="UP001492380">
    <property type="component" value="Unassembled WGS sequence"/>
</dbReference>
<feature type="region of interest" description="Disordered" evidence="10">
    <location>
        <begin position="163"/>
        <end position="235"/>
    </location>
</feature>
<feature type="region of interest" description="Disordered" evidence="10">
    <location>
        <begin position="75"/>
        <end position="122"/>
    </location>
</feature>
<evidence type="ECO:0000313" key="12">
    <source>
        <dbReference type="EMBL" id="KAK8229133.1"/>
    </source>
</evidence>
<dbReference type="PANTHER" id="PTHR48039:SF5">
    <property type="entry name" value="RNA-BINDING PROTEIN 28"/>
    <property type="match status" value="1"/>
</dbReference>
<sequence length="835" mass="91667">MASSRIYITNLPPTLGEADFKKHFAQQDAITDAKLLAHRRIGFIGYKTPEAAAKAVKYFNKSFIRMSRIGVTLADPIGQAPEPKKRKRAPTAPVSDAAEHKAPASPENSLKRKRGADQAVEADPKLKEFLEVMKAPSKMKAWQNDDVQVDHSAEAQDTNVEAVQVEEAESDDEYQTVQKKPKRVSPPPAAAPPAAAPAAPVPSSSDVQATEPEAVHAAVETSEGAQVATGPVSDADWLRSRTSRLLGLVEDDDDDEMALRPKPSETHEVVDAGGDSDEKEAAQEEEQTLDTKSSEQVETELDKIHQTGRLFLRNLPYDVSEDDIRRAFRAYGDVEEVHVPLDPKTNSGKGFAYVLFQGPEHAVKAYEEMDGRIFQGRLLHILPAAAKRESKLDEFAISKLPLKKQKQILRKAESSKTTFNWNSLYMNADSVMSSVADRLGISKSELLDPTSADAAVKQAHAETHVIQETKAYFSQNGVDLDAFKHKARGDTTILVKNFPYGTKPDELRKMFEDHGKVTRFLMPPSGTIAIVEFAQPPQARAAFASLAYRKIKDSILFLEKAPKDLFNGNVKPIAAPGTSLPSSEEGKVKLAASDLLATPATSEQIETSTLYVRNLNFATTSQRLTEVFKPLDGFVSATVRTKTDPKKPGQTLSMGFGFLEFRTKQQAQAALAAMDGYNLDGHHLSIKASHRGLDAAEERRREDKAKKAATTKIIIKNLPFQASKKDVRALFGAYGQLRSVRVPKKFDASARGFAFADFTTPREAENAMDALRNTHLLGRKLVLDFASEDPEDAEEEIAKMQKKVGKQVNKVALQNLTGAGRKKFNVAGNDDLDEA</sequence>
<evidence type="ECO:0000256" key="6">
    <source>
        <dbReference type="ARBA" id="ARBA00022884"/>
    </source>
</evidence>
<accession>A0ABR1YGG2</accession>
<name>A0ABR1YGG2_9PEZI</name>
<dbReference type="Pfam" id="PF00076">
    <property type="entry name" value="RRM_1"/>
    <property type="match status" value="5"/>
</dbReference>
<feature type="domain" description="RRM" evidence="11">
    <location>
        <begin position="608"/>
        <end position="691"/>
    </location>
</feature>
<dbReference type="PANTHER" id="PTHR48039">
    <property type="entry name" value="RNA-BINDING MOTIF PROTEIN 14B"/>
    <property type="match status" value="1"/>
</dbReference>
<dbReference type="EMBL" id="JBBWRZ010000009">
    <property type="protein sequence ID" value="KAK8229133.1"/>
    <property type="molecule type" value="Genomic_DNA"/>
</dbReference>
<reference evidence="12 13" key="1">
    <citation type="submission" date="2024-04" db="EMBL/GenBank/DDBJ databases">
        <title>Phyllosticta paracitricarpa is synonymous to the EU quarantine fungus P. citricarpa based on phylogenomic analyses.</title>
        <authorList>
            <consortium name="Lawrence Berkeley National Laboratory"/>
            <person name="Van Ingen-Buijs V.A."/>
            <person name="Van Westerhoven A.C."/>
            <person name="Haridas S."/>
            <person name="Skiadas P."/>
            <person name="Martin F."/>
            <person name="Groenewald J.Z."/>
            <person name="Crous P.W."/>
            <person name="Seidl M.F."/>
        </authorList>
    </citation>
    <scope>NUCLEOTIDE SEQUENCE [LARGE SCALE GENOMIC DNA]</scope>
    <source>
        <strain evidence="12 13">CBS 123374</strain>
    </source>
</reference>
<comment type="subcellular location">
    <subcellularLocation>
        <location evidence="1">Nucleus</location>
    </subcellularLocation>
</comment>
<evidence type="ECO:0000256" key="7">
    <source>
        <dbReference type="ARBA" id="ARBA00023242"/>
    </source>
</evidence>
<evidence type="ECO:0000313" key="13">
    <source>
        <dbReference type="Proteomes" id="UP001492380"/>
    </source>
</evidence>
<organism evidence="12 13">
    <name type="scientific">Phyllosticta capitalensis</name>
    <dbReference type="NCBI Taxonomy" id="121624"/>
    <lineage>
        <taxon>Eukaryota</taxon>
        <taxon>Fungi</taxon>
        <taxon>Dikarya</taxon>
        <taxon>Ascomycota</taxon>
        <taxon>Pezizomycotina</taxon>
        <taxon>Dothideomycetes</taxon>
        <taxon>Dothideomycetes incertae sedis</taxon>
        <taxon>Botryosphaeriales</taxon>
        <taxon>Phyllostictaceae</taxon>
        <taxon>Phyllosticta</taxon>
    </lineage>
</organism>
<dbReference type="PROSITE" id="PS50102">
    <property type="entry name" value="RRM"/>
    <property type="match status" value="5"/>
</dbReference>
<keyword evidence="6 9" id="KW-0694">RNA-binding</keyword>
<dbReference type="SMART" id="SM00360">
    <property type="entry name" value="RRM"/>
    <property type="match status" value="5"/>
</dbReference>
<dbReference type="CDD" id="cd12568">
    <property type="entry name" value="RRM3_MRD1"/>
    <property type="match status" value="1"/>
</dbReference>
<feature type="region of interest" description="Disordered" evidence="10">
    <location>
        <begin position="249"/>
        <end position="297"/>
    </location>
</feature>
<dbReference type="InterPro" id="IPR034482">
    <property type="entry name" value="Mrd1_RRM3"/>
</dbReference>
<dbReference type="InterPro" id="IPR003954">
    <property type="entry name" value="RRM_euk-type"/>
</dbReference>
<feature type="compositionally biased region" description="Acidic residues" evidence="10">
    <location>
        <begin position="164"/>
        <end position="174"/>
    </location>
</feature>
<evidence type="ECO:0000256" key="2">
    <source>
        <dbReference type="ARBA" id="ARBA00008033"/>
    </source>
</evidence>
<evidence type="ECO:0000256" key="10">
    <source>
        <dbReference type="SAM" id="MobiDB-lite"/>
    </source>
</evidence>
<dbReference type="InterPro" id="IPR035979">
    <property type="entry name" value="RBD_domain_sf"/>
</dbReference>
<comment type="similarity">
    <text evidence="2">Belongs to the RRM MRD1 family.</text>
</comment>
<dbReference type="InterPro" id="IPR051945">
    <property type="entry name" value="RRM_MRD1_RNA_proc_ribogen"/>
</dbReference>
<keyword evidence="5" id="KW-0677">Repeat</keyword>
<feature type="compositionally biased region" description="Pro residues" evidence="10">
    <location>
        <begin position="184"/>
        <end position="195"/>
    </location>
</feature>
<protein>
    <recommendedName>
        <fullName evidence="3">Multiple RNA-binding domain-containing protein 1</fullName>
    </recommendedName>
</protein>
<keyword evidence="13" id="KW-1185">Reference proteome</keyword>
<comment type="caution">
    <text evidence="12">The sequence shown here is derived from an EMBL/GenBank/DDBJ whole genome shotgun (WGS) entry which is preliminary data.</text>
</comment>
<keyword evidence="8" id="KW-0687">Ribonucleoprotein</keyword>
<feature type="domain" description="RRM" evidence="11">
    <location>
        <begin position="4"/>
        <end position="76"/>
    </location>
</feature>
<dbReference type="SUPFAM" id="SSF54928">
    <property type="entry name" value="RNA-binding domain, RBD"/>
    <property type="match status" value="4"/>
</dbReference>
<proteinExistence type="inferred from homology"/>
<feature type="domain" description="RRM" evidence="11">
    <location>
        <begin position="308"/>
        <end position="386"/>
    </location>
</feature>
<evidence type="ECO:0000256" key="3">
    <source>
        <dbReference type="ARBA" id="ARBA00013428"/>
    </source>
</evidence>
<dbReference type="SMART" id="SM00361">
    <property type="entry name" value="RRM_1"/>
    <property type="match status" value="1"/>
</dbReference>
<evidence type="ECO:0000259" key="11">
    <source>
        <dbReference type="PROSITE" id="PS50102"/>
    </source>
</evidence>
<dbReference type="InterPro" id="IPR000504">
    <property type="entry name" value="RRM_dom"/>
</dbReference>
<dbReference type="InterPro" id="IPR012677">
    <property type="entry name" value="Nucleotide-bd_a/b_plait_sf"/>
</dbReference>
<evidence type="ECO:0000256" key="4">
    <source>
        <dbReference type="ARBA" id="ARBA00022552"/>
    </source>
</evidence>
<feature type="compositionally biased region" description="Basic and acidic residues" evidence="10">
    <location>
        <begin position="257"/>
        <end position="270"/>
    </location>
</feature>